<accession>A0A6A6TH54</accession>
<reference evidence="1" key="1">
    <citation type="journal article" date="2020" name="Stud. Mycol.">
        <title>101 Dothideomycetes genomes: a test case for predicting lifestyles and emergence of pathogens.</title>
        <authorList>
            <person name="Haridas S."/>
            <person name="Albert R."/>
            <person name="Binder M."/>
            <person name="Bloem J."/>
            <person name="Labutti K."/>
            <person name="Salamov A."/>
            <person name="Andreopoulos B."/>
            <person name="Baker S."/>
            <person name="Barry K."/>
            <person name="Bills G."/>
            <person name="Bluhm B."/>
            <person name="Cannon C."/>
            <person name="Castanera R."/>
            <person name="Culley D."/>
            <person name="Daum C."/>
            <person name="Ezra D."/>
            <person name="Gonzalez J."/>
            <person name="Henrissat B."/>
            <person name="Kuo A."/>
            <person name="Liang C."/>
            <person name="Lipzen A."/>
            <person name="Lutzoni F."/>
            <person name="Magnuson J."/>
            <person name="Mondo S."/>
            <person name="Nolan M."/>
            <person name="Ohm R."/>
            <person name="Pangilinan J."/>
            <person name="Park H.-J."/>
            <person name="Ramirez L."/>
            <person name="Alfaro M."/>
            <person name="Sun H."/>
            <person name="Tritt A."/>
            <person name="Yoshinaga Y."/>
            <person name="Zwiers L.-H."/>
            <person name="Turgeon B."/>
            <person name="Goodwin S."/>
            <person name="Spatafora J."/>
            <person name="Crous P."/>
            <person name="Grigoriev I."/>
        </authorList>
    </citation>
    <scope>NUCLEOTIDE SEQUENCE</scope>
    <source>
        <strain evidence="1">CBS 122681</strain>
    </source>
</reference>
<dbReference type="EMBL" id="MU004312">
    <property type="protein sequence ID" value="KAF2658766.1"/>
    <property type="molecule type" value="Genomic_DNA"/>
</dbReference>
<sequence length="291" mass="32582">MALDFCVTSYPGNRGKSFEGGYMLLLPSIAFPFSIPTFSTVSSIKSNPPIRTCITQITDTQTLLYKARVTLLSLFQILCTRNQLPSKLNEASWKHTHLQALISTLDEASWNTLISQALISTLHQASQRSSQPPKPRFTKLAEPLSPSLKMAHPAAYLNLFDEFHTQAMDYWRREFPNSPAVHDFSCFCTYRQEHDALPVPSEEHVEVQALRLLLGLSLSLGLTSSAPPHSPARFNTPPTPVLRATPDPLQYSATLDRWSSDVQPFPPGLELPPPVYPVYPVAREERRGGRR</sequence>
<gene>
    <name evidence="1" type="ORF">K491DRAFT_689838</name>
</gene>
<name>A0A6A6TH54_9PLEO</name>
<dbReference type="AlphaFoldDB" id="A0A6A6TH54"/>
<evidence type="ECO:0000313" key="2">
    <source>
        <dbReference type="Proteomes" id="UP000799324"/>
    </source>
</evidence>
<keyword evidence="2" id="KW-1185">Reference proteome</keyword>
<organism evidence="1 2">
    <name type="scientific">Lophiostoma macrostomum CBS 122681</name>
    <dbReference type="NCBI Taxonomy" id="1314788"/>
    <lineage>
        <taxon>Eukaryota</taxon>
        <taxon>Fungi</taxon>
        <taxon>Dikarya</taxon>
        <taxon>Ascomycota</taxon>
        <taxon>Pezizomycotina</taxon>
        <taxon>Dothideomycetes</taxon>
        <taxon>Pleosporomycetidae</taxon>
        <taxon>Pleosporales</taxon>
        <taxon>Lophiostomataceae</taxon>
        <taxon>Lophiostoma</taxon>
    </lineage>
</organism>
<proteinExistence type="predicted"/>
<evidence type="ECO:0000313" key="1">
    <source>
        <dbReference type="EMBL" id="KAF2658766.1"/>
    </source>
</evidence>
<protein>
    <submittedName>
        <fullName evidence="1">Uncharacterized protein</fullName>
    </submittedName>
</protein>
<dbReference type="Proteomes" id="UP000799324">
    <property type="component" value="Unassembled WGS sequence"/>
</dbReference>